<evidence type="ECO:0000313" key="4">
    <source>
        <dbReference type="Proteomes" id="UP000002484"/>
    </source>
</evidence>
<proteinExistence type="predicted"/>
<feature type="domain" description="TerD" evidence="2">
    <location>
        <begin position="1"/>
        <end position="170"/>
    </location>
</feature>
<dbReference type="PANTHER" id="PTHR38074">
    <property type="entry name" value="ALTERED INHERITANCE OF MITOCHONDRIA PROTEIN 24, MITOCHONDRIAL"/>
    <property type="match status" value="1"/>
</dbReference>
<keyword evidence="4" id="KW-1185">Reference proteome</keyword>
<accession>E3J1B2</accession>
<reference evidence="3 4" key="1">
    <citation type="submission" date="2010-10" db="EMBL/GenBank/DDBJ databases">
        <title>Complete sequence of Frankia sp. EuI1c.</title>
        <authorList>
            <consortium name="US DOE Joint Genome Institute"/>
            <person name="Lucas S."/>
            <person name="Copeland A."/>
            <person name="Lapidus A."/>
            <person name="Cheng J.-F."/>
            <person name="Bruce D."/>
            <person name="Goodwin L."/>
            <person name="Pitluck S."/>
            <person name="Chertkov O."/>
            <person name="Detter J.C."/>
            <person name="Han C."/>
            <person name="Tapia R."/>
            <person name="Land M."/>
            <person name="Hauser L."/>
            <person name="Jeffries C."/>
            <person name="Kyrpides N."/>
            <person name="Ivanova N."/>
            <person name="Mikhailova N."/>
            <person name="Beauchemin N."/>
            <person name="Sen A."/>
            <person name="Sur S.A."/>
            <person name="Gtari M."/>
            <person name="Wall L."/>
            <person name="Tisa L."/>
            <person name="Woyke T."/>
        </authorList>
    </citation>
    <scope>NUCLEOTIDE SEQUENCE [LARGE SCALE GENOMIC DNA]</scope>
    <source>
        <strain evidence="4">DSM 45817 / CECT 9037 / EuI1c</strain>
    </source>
</reference>
<name>E3J1B2_PSEI1</name>
<protein>
    <recommendedName>
        <fullName evidence="2">TerD domain-containing protein</fullName>
    </recommendedName>
</protein>
<dbReference type="InterPro" id="IPR003325">
    <property type="entry name" value="TerD"/>
</dbReference>
<dbReference type="PANTHER" id="PTHR38074:SF1">
    <property type="entry name" value="ALTERED INHERITANCE OF MITOCHONDRIA PROTEIN 24, MITOCHONDRIAL"/>
    <property type="match status" value="1"/>
</dbReference>
<dbReference type="InterPro" id="IPR036983">
    <property type="entry name" value="AIM24_sf"/>
</dbReference>
<dbReference type="HOGENOM" id="CLU_028027_0_0_11"/>
<dbReference type="EMBL" id="CP002299">
    <property type="protein sequence ID" value="ADP80433.1"/>
    <property type="molecule type" value="Genomic_DNA"/>
</dbReference>
<evidence type="ECO:0000256" key="1">
    <source>
        <dbReference type="SAM" id="MobiDB-lite"/>
    </source>
</evidence>
<dbReference type="InterPro" id="IPR016031">
    <property type="entry name" value="Trp_RNA-bd_attenuator-like_dom"/>
</dbReference>
<dbReference type="Gene3D" id="2.60.60.30">
    <property type="entry name" value="sav2460 like domains"/>
    <property type="match status" value="1"/>
</dbReference>
<dbReference type="eggNOG" id="COG2013">
    <property type="taxonomic scope" value="Bacteria"/>
</dbReference>
<dbReference type="Pfam" id="PF02342">
    <property type="entry name" value="TerD"/>
    <property type="match status" value="1"/>
</dbReference>
<dbReference type="AlphaFoldDB" id="E3J1B2"/>
<dbReference type="KEGG" id="fri:FraEuI1c_2394"/>
<sequence length="481" mass="50140">MVTQFGRGQKSQLSAITQGTDLVIGIQLNAPGTSWDISCFGLDGNDRLSDDRYFIFFNQPKSPEGSIELLGAQQGDTAAFRVNLGAVPSSVDKLSFCAAIDGAGSARQIVSGYFRIVVGGQEVLRYPFSGADFTTERAVMIGDVYRKGVWRVAANGQGFAGGLAELIRSYGGEVEDEAPAAPPPVAAPAPAGGFAPPPPAPGGYAPPPPAPGGYAPPPGPAAPPPIPQPAPPAAPMAPAATGPAAAVISLYKEPPPSLAQPVPPGAMASLTPYAENQAAGRWVLQNPRLVKVRLGEDALALRGAMVAYQGNIEFDYKGRGLRGMLEDKLTGQGLKLMTCKGQGEVFLAQDAADLHIVELGQGQQLCVNTKNVLAMDATIRSEVKRIESAGIPGGGVFHFEMAGPGTVVVMTKGTPLTLPVQGPTFADINALVCWTVGQRVSVSSHVGISRQIYHTESGETFNMQFQAMGGGHFIVVQPYEV</sequence>
<dbReference type="STRING" id="298654.FraEuI1c_2394"/>
<evidence type="ECO:0000259" key="2">
    <source>
        <dbReference type="Pfam" id="PF02342"/>
    </source>
</evidence>
<dbReference type="Gene3D" id="3.60.160.10">
    <property type="entry name" value="Mitochondrial biogenesis AIM24"/>
    <property type="match status" value="1"/>
</dbReference>
<dbReference type="Proteomes" id="UP000002484">
    <property type="component" value="Chromosome"/>
</dbReference>
<dbReference type="Pfam" id="PF01987">
    <property type="entry name" value="AIM24"/>
    <property type="match status" value="1"/>
</dbReference>
<organism evidence="3 4">
    <name type="scientific">Pseudofrankia inefficax (strain DSM 45817 / CECT 9037 / DDB 130130 / EuI1c)</name>
    <name type="common">Frankia inefficax</name>
    <dbReference type="NCBI Taxonomy" id="298654"/>
    <lineage>
        <taxon>Bacteria</taxon>
        <taxon>Bacillati</taxon>
        <taxon>Actinomycetota</taxon>
        <taxon>Actinomycetes</taxon>
        <taxon>Frankiales</taxon>
        <taxon>Frankiaceae</taxon>
        <taxon>Pseudofrankia</taxon>
    </lineage>
</organism>
<dbReference type="OrthoDB" id="8707822at2"/>
<dbReference type="SUPFAM" id="SSF51219">
    <property type="entry name" value="TRAP-like"/>
    <property type="match status" value="1"/>
</dbReference>
<evidence type="ECO:0000313" key="3">
    <source>
        <dbReference type="EMBL" id="ADP80433.1"/>
    </source>
</evidence>
<dbReference type="CDD" id="cd06974">
    <property type="entry name" value="TerD_like"/>
    <property type="match status" value="1"/>
</dbReference>
<dbReference type="eggNOG" id="COG2310">
    <property type="taxonomic scope" value="Bacteria"/>
</dbReference>
<dbReference type="InParanoid" id="E3J1B2"/>
<dbReference type="RefSeq" id="WP_013423551.1">
    <property type="nucleotide sequence ID" value="NC_014666.1"/>
</dbReference>
<dbReference type="InterPro" id="IPR002838">
    <property type="entry name" value="AIM24"/>
</dbReference>
<gene>
    <name evidence="3" type="ordered locus">FraEuI1c_2394</name>
</gene>
<feature type="compositionally biased region" description="Pro residues" evidence="1">
    <location>
        <begin position="195"/>
        <end position="235"/>
    </location>
</feature>
<feature type="region of interest" description="Disordered" evidence="1">
    <location>
        <begin position="175"/>
        <end position="239"/>
    </location>
</feature>